<dbReference type="WBParaSite" id="JU765_v2.g6138.t1">
    <property type="protein sequence ID" value="JU765_v2.g6138.t1"/>
    <property type="gene ID" value="JU765_v2.g6138"/>
</dbReference>
<organism evidence="1 2">
    <name type="scientific">Panagrolaimus sp. JU765</name>
    <dbReference type="NCBI Taxonomy" id="591449"/>
    <lineage>
        <taxon>Eukaryota</taxon>
        <taxon>Metazoa</taxon>
        <taxon>Ecdysozoa</taxon>
        <taxon>Nematoda</taxon>
        <taxon>Chromadorea</taxon>
        <taxon>Rhabditida</taxon>
        <taxon>Tylenchina</taxon>
        <taxon>Panagrolaimomorpha</taxon>
        <taxon>Panagrolaimoidea</taxon>
        <taxon>Panagrolaimidae</taxon>
        <taxon>Panagrolaimus</taxon>
    </lineage>
</organism>
<accession>A0AC34RF11</accession>
<evidence type="ECO:0000313" key="2">
    <source>
        <dbReference type="WBParaSite" id="JU765_v2.g6138.t1"/>
    </source>
</evidence>
<name>A0AC34RF11_9BILA</name>
<proteinExistence type="predicted"/>
<protein>
    <submittedName>
        <fullName evidence="2">Uncharacterized protein</fullName>
    </submittedName>
</protein>
<reference evidence="2" key="1">
    <citation type="submission" date="2022-11" db="UniProtKB">
        <authorList>
            <consortium name="WormBaseParasite"/>
        </authorList>
    </citation>
    <scope>IDENTIFICATION</scope>
</reference>
<dbReference type="Proteomes" id="UP000887576">
    <property type="component" value="Unplaced"/>
</dbReference>
<evidence type="ECO:0000313" key="1">
    <source>
        <dbReference type="Proteomes" id="UP000887576"/>
    </source>
</evidence>
<sequence length="140" mass="15732">MLKTKFLIFFLCLAGAFAFRRQSTAVRGRLVCGTVPQQGILVKLFDEDDGPDPDDLLGSTRTDENGEFYLSGDTIELTNIDPEVRIYHNCNNHINPCDREWVIGIPDKYISSGATPKYTMELGTMNLELELEEEGHSCIN</sequence>